<name>A0A7W7HRU5_9ACTN</name>
<proteinExistence type="predicted"/>
<evidence type="ECO:0000313" key="2">
    <source>
        <dbReference type="EMBL" id="MBB4755302.1"/>
    </source>
</evidence>
<sequence>MANEYATLTELKAARKIPLSDTADDAALTRALTRASRAIDDRTGRRFWRDGAATARTGALRGRIVRDDGDGELLLVDDIASIAGLVVELGDGTTWTTVADFFTEPDNALVDGRAITGLRRDRGLWRTSRRWRITAVWGWPEVPEPIAEACVLLANRRFMRRESPEGVSGWSNEGPVRVSRFDPDIEDLVAPYVLSGFA</sequence>
<evidence type="ECO:0000313" key="1">
    <source>
        <dbReference type="EMBL" id="GIE46202.1"/>
    </source>
</evidence>
<comment type="caution">
    <text evidence="2">The sequence shown here is derived from an EMBL/GenBank/DDBJ whole genome shotgun (WGS) entry which is preliminary data.</text>
</comment>
<dbReference type="EMBL" id="BOMP01000192">
    <property type="protein sequence ID" value="GIE46202.1"/>
    <property type="molecule type" value="Genomic_DNA"/>
</dbReference>
<dbReference type="EMBL" id="JACHNC010000002">
    <property type="protein sequence ID" value="MBB4755302.1"/>
    <property type="molecule type" value="Genomic_DNA"/>
</dbReference>
<reference evidence="1 4" key="2">
    <citation type="submission" date="2021-01" db="EMBL/GenBank/DDBJ databases">
        <title>Whole genome shotgun sequence of Actinoplanes lobatus NBRC 12513.</title>
        <authorList>
            <person name="Komaki H."/>
            <person name="Tamura T."/>
        </authorList>
    </citation>
    <scope>NUCLEOTIDE SEQUENCE [LARGE SCALE GENOMIC DNA]</scope>
    <source>
        <strain evidence="1 4">NBRC 12513</strain>
    </source>
</reference>
<evidence type="ECO:0000313" key="4">
    <source>
        <dbReference type="Proteomes" id="UP000631312"/>
    </source>
</evidence>
<dbReference type="Proteomes" id="UP000590511">
    <property type="component" value="Unassembled WGS sequence"/>
</dbReference>
<dbReference type="RefSeq" id="WP_188127608.1">
    <property type="nucleotide sequence ID" value="NZ_BOMP01000192.1"/>
</dbReference>
<evidence type="ECO:0000313" key="3">
    <source>
        <dbReference type="Proteomes" id="UP000590511"/>
    </source>
</evidence>
<reference evidence="2 3" key="1">
    <citation type="submission" date="2020-08" db="EMBL/GenBank/DDBJ databases">
        <title>Sequencing the genomes of 1000 actinobacteria strains.</title>
        <authorList>
            <person name="Klenk H.-P."/>
        </authorList>
    </citation>
    <scope>NUCLEOTIDE SEQUENCE [LARGE SCALE GENOMIC DNA]</scope>
    <source>
        <strain evidence="2 3">DSM 43150</strain>
    </source>
</reference>
<protein>
    <recommendedName>
        <fullName evidence="5">Phage gp6-like head-tail connector protein</fullName>
    </recommendedName>
</protein>
<gene>
    <name evidence="1" type="ORF">Alo02nite_91000</name>
    <name evidence="2" type="ORF">BJ964_009573</name>
</gene>
<dbReference type="Gene3D" id="1.10.3230.30">
    <property type="entry name" value="Phage gp6-like head-tail connector protein"/>
    <property type="match status" value="1"/>
</dbReference>
<accession>A0A7W7HRU5</accession>
<keyword evidence="4" id="KW-1185">Reference proteome</keyword>
<dbReference type="Proteomes" id="UP000631312">
    <property type="component" value="Unassembled WGS sequence"/>
</dbReference>
<evidence type="ECO:0008006" key="5">
    <source>
        <dbReference type="Google" id="ProtNLM"/>
    </source>
</evidence>
<organism evidence="2 3">
    <name type="scientific">Actinoplanes lobatus</name>
    <dbReference type="NCBI Taxonomy" id="113568"/>
    <lineage>
        <taxon>Bacteria</taxon>
        <taxon>Bacillati</taxon>
        <taxon>Actinomycetota</taxon>
        <taxon>Actinomycetes</taxon>
        <taxon>Micromonosporales</taxon>
        <taxon>Micromonosporaceae</taxon>
        <taxon>Actinoplanes</taxon>
    </lineage>
</organism>
<dbReference type="AlphaFoldDB" id="A0A7W7HRU5"/>